<keyword evidence="5" id="KW-1185">Reference proteome</keyword>
<dbReference type="Pfam" id="PF04326">
    <property type="entry name" value="SLFN_AlbA_2"/>
    <property type="match status" value="1"/>
</dbReference>
<evidence type="ECO:0000259" key="3">
    <source>
        <dbReference type="Pfam" id="PF04326"/>
    </source>
</evidence>
<feature type="compositionally biased region" description="Low complexity" evidence="2">
    <location>
        <begin position="748"/>
        <end position="767"/>
    </location>
</feature>
<feature type="domain" description="Schlafen AlbA-2" evidence="3">
    <location>
        <begin position="728"/>
        <end position="813"/>
    </location>
</feature>
<sequence>MQIDLSRFFNARGALVSSDGAELAVARAFAAAANAAPKAYQPITAPECIAVELSVRSKEASWSRQLKDAVLRCVDRAMGRVCPPLDVLQYISDDSPAFRPCEGVTSDGAARVVFSIRPTAALLPPSLLKQHTVEGQMVQGVELPGSEDAAALTATASEVRKDTISDMDLWYRARAAHQRYDSSIPLESIQQLAGSLLGPGDGVGGGGSGGGAQDGELLQAQQKQQEEKLEQLQWQLARWLTEFFLNEGGWARARGSSSASATALPRQNGNDAAVRRLFSGPLRPAFPHVVDAALFSGPSPLQQSALTSVLPAAADAIQRRQLHADVRGMEWDGLLVGYTTRYAYIAVPYWVSAEETTMKVTASSSLSSGPTCVWTLVSRLPIPAFVRGEVARRVAGRAAEETNGVPQKNKRDFLPPSSGETRKRKHADTDAEANTAASFSENRVDALLSQAVLSRCFNVDEVMRHDTNAAAAFRLTEVPYIVTVRAHRVYCARANVAKQPQLLQPNSRSTSLCARKPHPAASPYKLSMILEDAYAVGYRPAAGRDDTTASGAEDSSSRSSTHWAAALFGVEAVGGSDCSTASSLAHSLHTFPDVVGVVRESCHRFVRSHERFHAMYKRCLERGNLKATAPPPPQMTTTAVGVSDGGEGEARPTEGRVGETAEKPASSEYRDLPSQAVAAQQLRLLRRAEAVYGSIADSMSVHYKKLRGASRVAIPTVHTSADVPALEESHNVEFKAKVGLTQLSTETSSPHSSSSAGARRGCGRQASTMDTERLRNTIAAMAACRGGLILIGVADDGRIVGHAKQLEVSKQLRTSGFCPAMFKGAVQVKELRCLEVNTTTASEAPAKRAMPENWWKAGSASPKAGPDRSATLKTADGAASEQVITVISVEKGQAPFYATAKNTPPYQRGCASTVIMPTVVLARRLMKELA</sequence>
<organism evidence="4 5">
    <name type="scientific">Leptomonas seymouri</name>
    <dbReference type="NCBI Taxonomy" id="5684"/>
    <lineage>
        <taxon>Eukaryota</taxon>
        <taxon>Discoba</taxon>
        <taxon>Euglenozoa</taxon>
        <taxon>Kinetoplastea</taxon>
        <taxon>Metakinetoplastina</taxon>
        <taxon>Trypanosomatida</taxon>
        <taxon>Trypanosomatidae</taxon>
        <taxon>Leishmaniinae</taxon>
        <taxon>Leptomonas</taxon>
    </lineage>
</organism>
<dbReference type="OMA" id="FCPAMVK"/>
<dbReference type="Proteomes" id="UP000038009">
    <property type="component" value="Unassembled WGS sequence"/>
</dbReference>
<feature type="region of interest" description="Disordered" evidence="2">
    <location>
        <begin position="743"/>
        <end position="769"/>
    </location>
</feature>
<accession>A0A0N1HWA8</accession>
<keyword evidence="1" id="KW-0175">Coiled coil</keyword>
<feature type="region of interest" description="Disordered" evidence="2">
    <location>
        <begin position="625"/>
        <end position="670"/>
    </location>
</feature>
<evidence type="ECO:0000256" key="2">
    <source>
        <dbReference type="SAM" id="MobiDB-lite"/>
    </source>
</evidence>
<protein>
    <recommendedName>
        <fullName evidence="3">Schlafen AlbA-2 domain-containing protein</fullName>
    </recommendedName>
</protein>
<feature type="region of interest" description="Disordered" evidence="2">
    <location>
        <begin position="397"/>
        <end position="436"/>
    </location>
</feature>
<dbReference type="EMBL" id="LJSK01000137">
    <property type="protein sequence ID" value="KPI86310.1"/>
    <property type="molecule type" value="Genomic_DNA"/>
</dbReference>
<dbReference type="InterPro" id="IPR038461">
    <property type="entry name" value="Schlafen_AlbA_2_dom_sf"/>
</dbReference>
<dbReference type="InterPro" id="IPR007421">
    <property type="entry name" value="Schlafen_AlbA_2_dom"/>
</dbReference>
<dbReference type="Gene3D" id="3.30.950.30">
    <property type="entry name" value="Schlafen, AAA domain"/>
    <property type="match status" value="1"/>
</dbReference>
<proteinExistence type="predicted"/>
<feature type="coiled-coil region" evidence="1">
    <location>
        <begin position="215"/>
        <end position="242"/>
    </location>
</feature>
<dbReference type="OrthoDB" id="272645at2759"/>
<feature type="compositionally biased region" description="Basic and acidic residues" evidence="2">
    <location>
        <begin position="648"/>
        <end position="662"/>
    </location>
</feature>
<evidence type="ECO:0000256" key="1">
    <source>
        <dbReference type="SAM" id="Coils"/>
    </source>
</evidence>
<evidence type="ECO:0000313" key="5">
    <source>
        <dbReference type="Proteomes" id="UP000038009"/>
    </source>
</evidence>
<comment type="caution">
    <text evidence="4">The sequence shown here is derived from an EMBL/GenBank/DDBJ whole genome shotgun (WGS) entry which is preliminary data.</text>
</comment>
<name>A0A0N1HWA8_LEPSE</name>
<gene>
    <name evidence="4" type="ORF">ABL78_4615</name>
</gene>
<reference evidence="4 5" key="1">
    <citation type="journal article" date="2015" name="PLoS Pathog.">
        <title>Leptomonas seymouri: Adaptations to the Dixenous Life Cycle Analyzed by Genome Sequencing, Transcriptome Profiling and Co-infection with Leishmania donovani.</title>
        <authorList>
            <person name="Kraeva N."/>
            <person name="Butenko A."/>
            <person name="Hlavacova J."/>
            <person name="Kostygov A."/>
            <person name="Myskova J."/>
            <person name="Grybchuk D."/>
            <person name="Lestinova T."/>
            <person name="Votypka J."/>
            <person name="Volf P."/>
            <person name="Opperdoes F."/>
            <person name="Flegontov P."/>
            <person name="Lukes J."/>
            <person name="Yurchenko V."/>
        </authorList>
    </citation>
    <scope>NUCLEOTIDE SEQUENCE [LARGE SCALE GENOMIC DNA]</scope>
    <source>
        <strain evidence="4 5">ATCC 30220</strain>
    </source>
</reference>
<dbReference type="AlphaFoldDB" id="A0A0N1HWA8"/>
<dbReference type="VEuPathDB" id="TriTrypDB:Lsey_0137_0050"/>
<evidence type="ECO:0000313" key="4">
    <source>
        <dbReference type="EMBL" id="KPI86310.1"/>
    </source>
</evidence>